<organism evidence="1 2">
    <name type="scientific">Candidatus Falkowbacteria bacterium RIFOXYD2_FULL_34_120</name>
    <dbReference type="NCBI Taxonomy" id="1798007"/>
    <lineage>
        <taxon>Bacteria</taxon>
        <taxon>Candidatus Falkowiibacteriota</taxon>
    </lineage>
</organism>
<name>A0A1F5TRR2_9BACT</name>
<sequence>MKITNIITLAITLFLLPCNNVFCKSKFDNPEKGTFRGFLINESSYHQQIKIWSTEDQKFLEAYSRILEPKYFKKQNLNPRKNSPQIMMLDLGLGTYIVHVSERADITDPQKEKGEEKIFSVTLEKDYIDFITRPFEWEITDETSKCSYSVNEDMTQIEQTPEDQTMSNKKILQYLIFIELLKKK</sequence>
<accession>A0A1F5TRR2</accession>
<gene>
    <name evidence="1" type="ORF">A2531_00265</name>
</gene>
<evidence type="ECO:0000313" key="1">
    <source>
        <dbReference type="EMBL" id="OGF41281.1"/>
    </source>
</evidence>
<reference evidence="1 2" key="1">
    <citation type="journal article" date="2016" name="Nat. Commun.">
        <title>Thousands of microbial genomes shed light on interconnected biogeochemical processes in an aquifer system.</title>
        <authorList>
            <person name="Anantharaman K."/>
            <person name="Brown C.T."/>
            <person name="Hug L.A."/>
            <person name="Sharon I."/>
            <person name="Castelle C.J."/>
            <person name="Probst A.J."/>
            <person name="Thomas B.C."/>
            <person name="Singh A."/>
            <person name="Wilkins M.J."/>
            <person name="Karaoz U."/>
            <person name="Brodie E.L."/>
            <person name="Williams K.H."/>
            <person name="Hubbard S.S."/>
            <person name="Banfield J.F."/>
        </authorList>
    </citation>
    <scope>NUCLEOTIDE SEQUENCE [LARGE SCALE GENOMIC DNA]</scope>
</reference>
<dbReference type="AlphaFoldDB" id="A0A1F5TRR2"/>
<proteinExistence type="predicted"/>
<protein>
    <submittedName>
        <fullName evidence="1">Uncharacterized protein</fullName>
    </submittedName>
</protein>
<evidence type="ECO:0000313" key="2">
    <source>
        <dbReference type="Proteomes" id="UP000177579"/>
    </source>
</evidence>
<comment type="caution">
    <text evidence="1">The sequence shown here is derived from an EMBL/GenBank/DDBJ whole genome shotgun (WGS) entry which is preliminary data.</text>
</comment>
<dbReference type="EMBL" id="MFGO01000011">
    <property type="protein sequence ID" value="OGF41281.1"/>
    <property type="molecule type" value="Genomic_DNA"/>
</dbReference>
<dbReference type="Proteomes" id="UP000177579">
    <property type="component" value="Unassembled WGS sequence"/>
</dbReference>